<reference evidence="3 4" key="1">
    <citation type="submission" date="2016-10" db="EMBL/GenBank/DDBJ databases">
        <authorList>
            <person name="Varghese N."/>
            <person name="Submissions S."/>
        </authorList>
    </citation>
    <scope>NUCLEOTIDE SEQUENCE [LARGE SCALE GENOMIC DNA]</scope>
    <source>
        <strain evidence="3 4">CDM_1</strain>
    </source>
</reference>
<feature type="transmembrane region" description="Helical" evidence="2">
    <location>
        <begin position="168"/>
        <end position="191"/>
    </location>
</feature>
<sequence length="232" mass="25804">MCLPPIDRDEEIPEEKQEEEEDDLQWNQTSFSAWDSDEEALRAARKDARESLDQTISLIHDIDETAMVTLRLDLLILGLILTAITSVPSTLRLANLASIFGISCIILSAIVALLTNVGSDYQTGISGDYLREFQEASWTEREWNEWMIREYSSWLEDAREMASGDARALLITQLLLGLGFLSLFFGIGLGASETLEPIGMFQGMVNETTNESTNTTAVSSVVLYISSPSRLV</sequence>
<feature type="transmembrane region" description="Helical" evidence="2">
    <location>
        <begin position="68"/>
        <end position="87"/>
    </location>
</feature>
<feature type="transmembrane region" description="Helical" evidence="2">
    <location>
        <begin position="93"/>
        <end position="114"/>
    </location>
</feature>
<dbReference type="EMBL" id="FMZP01000024">
    <property type="protein sequence ID" value="SDD46549.1"/>
    <property type="molecule type" value="Genomic_DNA"/>
</dbReference>
<gene>
    <name evidence="3" type="ORF">SAMN05192552_102431</name>
</gene>
<keyword evidence="2" id="KW-1133">Transmembrane helix</keyword>
<name>A0A1G6UYY8_9EURY</name>
<evidence type="ECO:0000256" key="2">
    <source>
        <dbReference type="SAM" id="Phobius"/>
    </source>
</evidence>
<dbReference type="Proteomes" id="UP000324021">
    <property type="component" value="Unassembled WGS sequence"/>
</dbReference>
<feature type="compositionally biased region" description="Acidic residues" evidence="1">
    <location>
        <begin position="8"/>
        <end position="24"/>
    </location>
</feature>
<evidence type="ECO:0000313" key="4">
    <source>
        <dbReference type="Proteomes" id="UP000324021"/>
    </source>
</evidence>
<dbReference type="AlphaFoldDB" id="A0A1G6UYY8"/>
<organism evidence="3 4">
    <name type="scientific">Natrinema hispanicum</name>
    <dbReference type="NCBI Taxonomy" id="392421"/>
    <lineage>
        <taxon>Archaea</taxon>
        <taxon>Methanobacteriati</taxon>
        <taxon>Methanobacteriota</taxon>
        <taxon>Stenosarchaea group</taxon>
        <taxon>Halobacteria</taxon>
        <taxon>Halobacteriales</taxon>
        <taxon>Natrialbaceae</taxon>
        <taxon>Natrinema</taxon>
    </lineage>
</organism>
<evidence type="ECO:0000256" key="1">
    <source>
        <dbReference type="SAM" id="MobiDB-lite"/>
    </source>
</evidence>
<evidence type="ECO:0000313" key="3">
    <source>
        <dbReference type="EMBL" id="SDD46549.1"/>
    </source>
</evidence>
<feature type="region of interest" description="Disordered" evidence="1">
    <location>
        <begin position="1"/>
        <end position="29"/>
    </location>
</feature>
<proteinExistence type="predicted"/>
<keyword evidence="2" id="KW-0472">Membrane</keyword>
<keyword evidence="2" id="KW-0812">Transmembrane</keyword>
<protein>
    <submittedName>
        <fullName evidence="3">Uncharacterized protein</fullName>
    </submittedName>
</protein>
<accession>A0A1G6UYY8</accession>
<dbReference type="RefSeq" id="WP_149782443.1">
    <property type="nucleotide sequence ID" value="NZ_FMZP01000024.1"/>
</dbReference>